<dbReference type="STRING" id="1824.SAMN05444423_110120"/>
<dbReference type="OrthoDB" id="4564836at2"/>
<keyword evidence="3" id="KW-1185">Reference proteome</keyword>
<feature type="chain" id="PRO_5004659299" description="Bacterial Ig-like domain-containing protein" evidence="1">
    <location>
        <begin position="35"/>
        <end position="144"/>
    </location>
</feature>
<dbReference type="RefSeq" id="WP_022566594.1">
    <property type="nucleotide sequence ID" value="NZ_BAFO02000026.1"/>
</dbReference>
<dbReference type="Proteomes" id="UP000017048">
    <property type="component" value="Unassembled WGS sequence"/>
</dbReference>
<keyword evidence="1" id="KW-0732">Signal</keyword>
<dbReference type="eggNOG" id="ENOG5030NE3">
    <property type="taxonomic scope" value="Bacteria"/>
</dbReference>
<proteinExistence type="predicted"/>
<reference evidence="2 3" key="1">
    <citation type="journal article" date="2014" name="BMC Genomics">
        <title>Genome based analysis of type-I polyketide synthase and nonribosomal peptide synthetase gene clusters in seven strains of five representative Nocardia species.</title>
        <authorList>
            <person name="Komaki H."/>
            <person name="Ichikawa N."/>
            <person name="Hosoyama A."/>
            <person name="Takahashi-Nakaguchi A."/>
            <person name="Matsuzawa T."/>
            <person name="Suzuki K."/>
            <person name="Fujita N."/>
            <person name="Gonoi T."/>
        </authorList>
    </citation>
    <scope>NUCLEOTIDE SEQUENCE [LARGE SCALE GENOMIC DNA]</scope>
    <source>
        <strain evidence="2 3">NBRC 15531</strain>
    </source>
</reference>
<dbReference type="Gene3D" id="2.60.40.10">
    <property type="entry name" value="Immunoglobulins"/>
    <property type="match status" value="1"/>
</dbReference>
<evidence type="ECO:0000313" key="3">
    <source>
        <dbReference type="Proteomes" id="UP000017048"/>
    </source>
</evidence>
<dbReference type="InterPro" id="IPR013783">
    <property type="entry name" value="Ig-like_fold"/>
</dbReference>
<protein>
    <recommendedName>
        <fullName evidence="4">Bacterial Ig-like domain-containing protein</fullName>
    </recommendedName>
</protein>
<evidence type="ECO:0000256" key="1">
    <source>
        <dbReference type="SAM" id="SignalP"/>
    </source>
</evidence>
<dbReference type="GO" id="GO:0005975">
    <property type="term" value="P:carbohydrate metabolic process"/>
    <property type="evidence" value="ECO:0007669"/>
    <property type="project" value="UniProtKB-ARBA"/>
</dbReference>
<dbReference type="EMBL" id="BAFO02000026">
    <property type="protein sequence ID" value="GAD85141.1"/>
    <property type="molecule type" value="Genomic_DNA"/>
</dbReference>
<dbReference type="AlphaFoldDB" id="U5EFK4"/>
<dbReference type="GeneID" id="91516517"/>
<feature type="signal peptide" evidence="1">
    <location>
        <begin position="1"/>
        <end position="34"/>
    </location>
</feature>
<accession>U5EFK4</accession>
<name>U5EFK4_NOCAS</name>
<gene>
    <name evidence="2" type="ORF">NCAST_26_01190</name>
</gene>
<evidence type="ECO:0000313" key="2">
    <source>
        <dbReference type="EMBL" id="GAD85141.1"/>
    </source>
</evidence>
<evidence type="ECO:0008006" key="4">
    <source>
        <dbReference type="Google" id="ProtNLM"/>
    </source>
</evidence>
<comment type="caution">
    <text evidence="2">The sequence shown here is derived from an EMBL/GenBank/DDBJ whole genome shotgun (WGS) entry which is preliminary data.</text>
</comment>
<sequence>MTTTFRRNSRLGLAGFGIATIMATAALVAPFAHADSTQRVGVEGSDHQAGCSYTVTAVNVVGYSSSDSGADVTFYDNGVAFGTVEVPGIGSTTTTWRPGAAGQHELTAQVVGVVGARWIVPLTVTVSPSTGTGSAACGLPSFSG</sequence>
<organism evidence="2 3">
    <name type="scientific">Nocardia asteroides NBRC 15531</name>
    <dbReference type="NCBI Taxonomy" id="1110697"/>
    <lineage>
        <taxon>Bacteria</taxon>
        <taxon>Bacillati</taxon>
        <taxon>Actinomycetota</taxon>
        <taxon>Actinomycetes</taxon>
        <taxon>Mycobacteriales</taxon>
        <taxon>Nocardiaceae</taxon>
        <taxon>Nocardia</taxon>
    </lineage>
</organism>